<name>A0A081FWF7_9GAMM</name>
<accession>A0A081FWF7</accession>
<evidence type="ECO:0000256" key="1">
    <source>
        <dbReference type="SAM" id="MobiDB-lite"/>
    </source>
</evidence>
<dbReference type="Proteomes" id="UP000028252">
    <property type="component" value="Unassembled WGS sequence"/>
</dbReference>
<reference evidence="2 3" key="1">
    <citation type="submission" date="2014-04" db="EMBL/GenBank/DDBJ databases">
        <title>Marinobacterium kochiensis sp. nov., isolated from sediment sample collected from Kochi backwaters in Kerala, India.</title>
        <authorList>
            <person name="Singh A."/>
            <person name="Pinnaka A.K."/>
        </authorList>
    </citation>
    <scope>NUCLEOTIDE SEQUENCE [LARGE SCALE GENOMIC DNA]</scope>
    <source>
        <strain evidence="2 3">AK27</strain>
    </source>
</reference>
<evidence type="ECO:0000313" key="2">
    <source>
        <dbReference type="EMBL" id="KEA62862.1"/>
    </source>
</evidence>
<gene>
    <name evidence="2" type="ORF">ADIMK_2971</name>
</gene>
<dbReference type="STRING" id="1232683.ADIMK_2971"/>
<comment type="caution">
    <text evidence="2">The sequence shown here is derived from an EMBL/GenBank/DDBJ whole genome shotgun (WGS) entry which is preliminary data.</text>
</comment>
<protein>
    <submittedName>
        <fullName evidence="2">Uncharacterized protein</fullName>
    </submittedName>
</protein>
<keyword evidence="3" id="KW-1185">Reference proteome</keyword>
<sequence length="79" mass="8801">MKKIKLIYGDKREEMCLLSTLPDIGHVLMIDGLTYHVLNIAKALNNTDPDGPEAIVTLSAGSHEPPDNRIPVIQPKFHR</sequence>
<dbReference type="PATRIC" id="fig|1232683.4.peg.2922"/>
<dbReference type="EMBL" id="JMQN01000045">
    <property type="protein sequence ID" value="KEA62862.1"/>
    <property type="molecule type" value="Genomic_DNA"/>
</dbReference>
<dbReference type="OrthoDB" id="6089546at2"/>
<feature type="region of interest" description="Disordered" evidence="1">
    <location>
        <begin position="58"/>
        <end position="79"/>
    </location>
</feature>
<dbReference type="AlphaFoldDB" id="A0A081FWF7"/>
<organism evidence="2 3">
    <name type="scientific">Marinobacterium lacunae</name>
    <dbReference type="NCBI Taxonomy" id="1232683"/>
    <lineage>
        <taxon>Bacteria</taxon>
        <taxon>Pseudomonadati</taxon>
        <taxon>Pseudomonadota</taxon>
        <taxon>Gammaproteobacteria</taxon>
        <taxon>Oceanospirillales</taxon>
        <taxon>Oceanospirillaceae</taxon>
        <taxon>Marinobacterium</taxon>
    </lineage>
</organism>
<evidence type="ECO:0000313" key="3">
    <source>
        <dbReference type="Proteomes" id="UP000028252"/>
    </source>
</evidence>
<dbReference type="RefSeq" id="WP_036189897.1">
    <property type="nucleotide sequence ID" value="NZ_JMQN01000045.1"/>
</dbReference>
<proteinExistence type="predicted"/>